<keyword evidence="2" id="KW-1185">Reference proteome</keyword>
<dbReference type="EMBL" id="UYYF01000360">
    <property type="protein sequence ID" value="VDM97853.1"/>
    <property type="molecule type" value="Genomic_DNA"/>
</dbReference>
<dbReference type="AlphaFoldDB" id="A0A0N5CPF2"/>
<name>A0A0N5CPF2_THECL</name>
<reference evidence="1 2" key="2">
    <citation type="submission" date="2018-11" db="EMBL/GenBank/DDBJ databases">
        <authorList>
            <consortium name="Pathogen Informatics"/>
        </authorList>
    </citation>
    <scope>NUCLEOTIDE SEQUENCE [LARGE SCALE GENOMIC DNA]</scope>
</reference>
<dbReference type="PANTHER" id="PTHR13374">
    <property type="entry name" value="DET1 HOMOLOG DE-ETIOLATED-1 HOMOLOG"/>
    <property type="match status" value="1"/>
</dbReference>
<dbReference type="WBParaSite" id="TCLT_0000209301-mRNA-1">
    <property type="protein sequence ID" value="TCLT_0000209301-mRNA-1"/>
    <property type="gene ID" value="TCLT_0000209301"/>
</dbReference>
<dbReference type="PANTHER" id="PTHR13374:SF3">
    <property type="entry name" value="DET1 HOMOLOG"/>
    <property type="match status" value="1"/>
</dbReference>
<dbReference type="GO" id="GO:0031625">
    <property type="term" value="F:ubiquitin protein ligase binding"/>
    <property type="evidence" value="ECO:0007669"/>
    <property type="project" value="TreeGrafter"/>
</dbReference>
<dbReference type="OMA" id="ITPCLTI"/>
<evidence type="ECO:0000313" key="1">
    <source>
        <dbReference type="EMBL" id="VDM97853.1"/>
    </source>
</evidence>
<protein>
    <submittedName>
        <fullName evidence="3">DET1 homolog</fullName>
    </submittedName>
</protein>
<dbReference type="InterPro" id="IPR019138">
    <property type="entry name" value="De-etiolated_protein_1_Det1"/>
</dbReference>
<dbReference type="Proteomes" id="UP000276776">
    <property type="component" value="Unassembled WGS sequence"/>
</dbReference>
<dbReference type="GO" id="GO:0032436">
    <property type="term" value="P:positive regulation of proteasomal ubiquitin-dependent protein catabolic process"/>
    <property type="evidence" value="ECO:0007669"/>
    <property type="project" value="TreeGrafter"/>
</dbReference>
<gene>
    <name evidence="1" type="ORF">TCLT_LOCUS2094</name>
</gene>
<reference evidence="3" key="1">
    <citation type="submission" date="2016-04" db="UniProtKB">
        <authorList>
            <consortium name="WormBaseParasite"/>
        </authorList>
    </citation>
    <scope>IDENTIFICATION</scope>
</reference>
<evidence type="ECO:0000313" key="2">
    <source>
        <dbReference type="Proteomes" id="UP000276776"/>
    </source>
</evidence>
<dbReference type="GO" id="GO:0031461">
    <property type="term" value="C:cullin-RING ubiquitin ligase complex"/>
    <property type="evidence" value="ECO:0007669"/>
    <property type="project" value="TreeGrafter"/>
</dbReference>
<dbReference type="GO" id="GO:0016567">
    <property type="term" value="P:protein ubiquitination"/>
    <property type="evidence" value="ECO:0007669"/>
    <property type="project" value="TreeGrafter"/>
</dbReference>
<accession>A0A0N5CPF2</accession>
<sequence length="523" mass="60715">MPDEEIYSLEWCRCRPVPDIHLARMVRNRELGSRKSGTHYFSGAREFYQCIHPSQSVSGIDRKNLIIKRFSPDGNSLICFSPDGHDLHIRDYIGFTNAYNKQHATMFEDVFPERFMVNLVIEEEGAVLNEEFIFFTEDSRYLLVAVEYPTSESVLTWNDIYQNSESNPPVSFQRLINYIIYSIDLRNGDICDKYFLNADRLWISYGVNLVGHLLAILSYQHQTLHFLHIDENTGFFNVLGRVGRYLLADDEDLVLAAEKSGNSLAADVVLSGVKQRILSYLYHHCSDSSERYNFLNYFSQFRSLRMWQMQLITPAIVLIRFVHEETFIATLGTGNYPLLLVLMEWQTGIILGVYDRYSTDFLKLLQNCQEEFRYPHVYNNRFPCTIQHCHAALMIYNRMKDALTNTSGGSDKETRRRIICGVPYSFTSVPVETPYLDPSMFRFDDYLTAMVERAKLSDNEAINLRFFSRITNLPLFEMHLNEGRAVQLLFHPTDPFAISMDRTSESQTITFHLPPYVTPDDPC</sequence>
<dbReference type="GO" id="GO:1990756">
    <property type="term" value="F:ubiquitin-like ligase-substrate adaptor activity"/>
    <property type="evidence" value="ECO:0007669"/>
    <property type="project" value="TreeGrafter"/>
</dbReference>
<evidence type="ECO:0000313" key="3">
    <source>
        <dbReference type="WBParaSite" id="TCLT_0000209301-mRNA-1"/>
    </source>
</evidence>
<dbReference type="Pfam" id="PF09737">
    <property type="entry name" value="Det1"/>
    <property type="match status" value="1"/>
</dbReference>
<dbReference type="STRING" id="103827.A0A0N5CPF2"/>
<dbReference type="GO" id="GO:0005634">
    <property type="term" value="C:nucleus"/>
    <property type="evidence" value="ECO:0007669"/>
    <property type="project" value="TreeGrafter"/>
</dbReference>
<proteinExistence type="predicted"/>
<organism evidence="3">
    <name type="scientific">Thelazia callipaeda</name>
    <name type="common">Oriental eyeworm</name>
    <name type="synonym">Parasitic nematode</name>
    <dbReference type="NCBI Taxonomy" id="103827"/>
    <lineage>
        <taxon>Eukaryota</taxon>
        <taxon>Metazoa</taxon>
        <taxon>Ecdysozoa</taxon>
        <taxon>Nematoda</taxon>
        <taxon>Chromadorea</taxon>
        <taxon>Rhabditida</taxon>
        <taxon>Spirurina</taxon>
        <taxon>Spiruromorpha</taxon>
        <taxon>Thelazioidea</taxon>
        <taxon>Thelaziidae</taxon>
        <taxon>Thelazia</taxon>
    </lineage>
</organism>
<dbReference type="OrthoDB" id="18339at2759"/>